<reference evidence="2" key="3">
    <citation type="submission" date="2011-03" db="EMBL/GenBank/DDBJ databases">
        <title>Annotation of Magnaporthe poae ATCC 64411.</title>
        <authorList>
            <person name="Ma L.-J."/>
            <person name="Dead R."/>
            <person name="Young S.K."/>
            <person name="Zeng Q."/>
            <person name="Gargeya S."/>
            <person name="Fitzgerald M."/>
            <person name="Haas B."/>
            <person name="Abouelleil A."/>
            <person name="Alvarado L."/>
            <person name="Arachchi H.M."/>
            <person name="Berlin A."/>
            <person name="Brown A."/>
            <person name="Chapman S.B."/>
            <person name="Chen Z."/>
            <person name="Dunbar C."/>
            <person name="Freedman E."/>
            <person name="Gearin G."/>
            <person name="Gellesch M."/>
            <person name="Goldberg J."/>
            <person name="Griggs A."/>
            <person name="Gujja S."/>
            <person name="Heiman D."/>
            <person name="Howarth C."/>
            <person name="Larson L."/>
            <person name="Lui A."/>
            <person name="MacDonald P.J.P."/>
            <person name="Mehta T."/>
            <person name="Montmayeur A."/>
            <person name="Murphy C."/>
            <person name="Neiman D."/>
            <person name="Pearson M."/>
            <person name="Priest M."/>
            <person name="Roberts A."/>
            <person name="Saif S."/>
            <person name="Shea T."/>
            <person name="Shenoy N."/>
            <person name="Sisk P."/>
            <person name="Stolte C."/>
            <person name="Sykes S."/>
            <person name="Yandava C."/>
            <person name="Wortman J."/>
            <person name="Nusbaum C."/>
            <person name="Birren B."/>
        </authorList>
    </citation>
    <scope>NUCLEOTIDE SEQUENCE</scope>
    <source>
        <strain evidence="2">ATCC 64411</strain>
    </source>
</reference>
<evidence type="ECO:0000313" key="3">
    <source>
        <dbReference type="EnsemblFungi" id="MAPG_03477T0"/>
    </source>
</evidence>
<feature type="region of interest" description="Disordered" evidence="1">
    <location>
        <begin position="27"/>
        <end position="52"/>
    </location>
</feature>
<dbReference type="EMBL" id="ADBL01000829">
    <property type="status" value="NOT_ANNOTATED_CDS"/>
    <property type="molecule type" value="Genomic_DNA"/>
</dbReference>
<dbReference type="EnsemblFungi" id="MAPG_03477T0">
    <property type="protein sequence ID" value="MAPG_03477T0"/>
    <property type="gene ID" value="MAPG_03477"/>
</dbReference>
<keyword evidence="4" id="KW-1185">Reference proteome</keyword>
<proteinExistence type="predicted"/>
<dbReference type="EMBL" id="GL876967">
    <property type="protein sequence ID" value="KLU84435.1"/>
    <property type="molecule type" value="Genomic_DNA"/>
</dbReference>
<accession>A0A0C4DU44</accession>
<reference evidence="3" key="4">
    <citation type="journal article" date="2015" name="G3 (Bethesda)">
        <title>Genome sequences of three phytopathogenic species of the Magnaporthaceae family of fungi.</title>
        <authorList>
            <person name="Okagaki L.H."/>
            <person name="Nunes C.C."/>
            <person name="Sailsbery J."/>
            <person name="Clay B."/>
            <person name="Brown D."/>
            <person name="John T."/>
            <person name="Oh Y."/>
            <person name="Young N."/>
            <person name="Fitzgerald M."/>
            <person name="Haas B.J."/>
            <person name="Zeng Q."/>
            <person name="Young S."/>
            <person name="Adiconis X."/>
            <person name="Fan L."/>
            <person name="Levin J.Z."/>
            <person name="Mitchell T.K."/>
            <person name="Okubara P.A."/>
            <person name="Farman M.L."/>
            <person name="Kohn L.M."/>
            <person name="Birren B."/>
            <person name="Ma L.-J."/>
            <person name="Dean R.A."/>
        </authorList>
    </citation>
    <scope>NUCLEOTIDE SEQUENCE</scope>
    <source>
        <strain evidence="3">ATCC 64411 / 73-15</strain>
    </source>
</reference>
<evidence type="ECO:0000313" key="2">
    <source>
        <dbReference type="EMBL" id="KLU84435.1"/>
    </source>
</evidence>
<evidence type="ECO:0000256" key="1">
    <source>
        <dbReference type="SAM" id="MobiDB-lite"/>
    </source>
</evidence>
<dbReference type="VEuPathDB" id="FungiDB:MAPG_03477"/>
<reference evidence="2" key="2">
    <citation type="submission" date="2010-05" db="EMBL/GenBank/DDBJ databases">
        <title>The Genome Sequence of Magnaporthe poae strain ATCC 64411.</title>
        <authorList>
            <consortium name="The Broad Institute Genome Sequencing Platform"/>
            <consortium name="Broad Institute Genome Sequencing Center for Infectious Disease"/>
            <person name="Ma L.-J."/>
            <person name="Dead R."/>
            <person name="Young S."/>
            <person name="Zeng Q."/>
            <person name="Koehrsen M."/>
            <person name="Alvarado L."/>
            <person name="Berlin A."/>
            <person name="Chapman S.B."/>
            <person name="Chen Z."/>
            <person name="Freedman E."/>
            <person name="Gellesch M."/>
            <person name="Goldberg J."/>
            <person name="Griggs A."/>
            <person name="Gujja S."/>
            <person name="Heilman E.R."/>
            <person name="Heiman D."/>
            <person name="Hepburn T."/>
            <person name="Howarth C."/>
            <person name="Jen D."/>
            <person name="Larson L."/>
            <person name="Mehta T."/>
            <person name="Neiman D."/>
            <person name="Pearson M."/>
            <person name="Roberts A."/>
            <person name="Saif S."/>
            <person name="Shea T."/>
            <person name="Shenoy N."/>
            <person name="Sisk P."/>
            <person name="Stolte C."/>
            <person name="Sykes S."/>
            <person name="Walk T."/>
            <person name="White J."/>
            <person name="Yandava C."/>
            <person name="Haas B."/>
            <person name="Nusbaum C."/>
            <person name="Birren B."/>
        </authorList>
    </citation>
    <scope>NUCLEOTIDE SEQUENCE</scope>
    <source>
        <strain evidence="2">ATCC 64411</strain>
    </source>
</reference>
<reference evidence="4" key="1">
    <citation type="submission" date="2010-05" db="EMBL/GenBank/DDBJ databases">
        <title>The genome sequence of Magnaporthe poae strain ATCC 64411.</title>
        <authorList>
            <person name="Ma L.-J."/>
            <person name="Dead R."/>
            <person name="Young S."/>
            <person name="Zeng Q."/>
            <person name="Koehrsen M."/>
            <person name="Alvarado L."/>
            <person name="Berlin A."/>
            <person name="Chapman S.B."/>
            <person name="Chen Z."/>
            <person name="Freedman E."/>
            <person name="Gellesch M."/>
            <person name="Goldberg J."/>
            <person name="Griggs A."/>
            <person name="Gujja S."/>
            <person name="Heilman E.R."/>
            <person name="Heiman D."/>
            <person name="Hepburn T."/>
            <person name="Howarth C."/>
            <person name="Jen D."/>
            <person name="Larson L."/>
            <person name="Mehta T."/>
            <person name="Neiman D."/>
            <person name="Pearson M."/>
            <person name="Roberts A."/>
            <person name="Saif S."/>
            <person name="Shea T."/>
            <person name="Shenoy N."/>
            <person name="Sisk P."/>
            <person name="Stolte C."/>
            <person name="Sykes S."/>
            <person name="Walk T."/>
            <person name="White J."/>
            <person name="Yandava C."/>
            <person name="Haas B."/>
            <person name="Nusbaum C."/>
            <person name="Birren B."/>
        </authorList>
    </citation>
    <scope>NUCLEOTIDE SEQUENCE [LARGE SCALE GENOMIC DNA]</scope>
    <source>
        <strain evidence="4">ATCC 64411 / 73-15</strain>
    </source>
</reference>
<gene>
    <name evidence="2" type="ORF">MAPG_03477</name>
</gene>
<protein>
    <submittedName>
        <fullName evidence="2 3">Uncharacterized protein</fullName>
    </submittedName>
</protein>
<organism evidence="3 4">
    <name type="scientific">Magnaporthiopsis poae (strain ATCC 64411 / 73-15)</name>
    <name type="common">Kentucky bluegrass fungus</name>
    <name type="synonym">Magnaporthe poae</name>
    <dbReference type="NCBI Taxonomy" id="644358"/>
    <lineage>
        <taxon>Eukaryota</taxon>
        <taxon>Fungi</taxon>
        <taxon>Dikarya</taxon>
        <taxon>Ascomycota</taxon>
        <taxon>Pezizomycotina</taxon>
        <taxon>Sordariomycetes</taxon>
        <taxon>Sordariomycetidae</taxon>
        <taxon>Magnaporthales</taxon>
        <taxon>Magnaporthaceae</taxon>
        <taxon>Magnaporthiopsis</taxon>
    </lineage>
</organism>
<sequence>MRCEEIYDIAAAKLGYSKQKFLKELPVSRPRPAPEGILATGPTSARPKPAVT</sequence>
<name>A0A0C4DU44_MAGP6</name>
<reference evidence="3" key="5">
    <citation type="submission" date="2015-06" db="UniProtKB">
        <authorList>
            <consortium name="EnsemblFungi"/>
        </authorList>
    </citation>
    <scope>IDENTIFICATION</scope>
    <source>
        <strain evidence="3">ATCC 64411</strain>
    </source>
</reference>
<evidence type="ECO:0000313" key="4">
    <source>
        <dbReference type="Proteomes" id="UP000011715"/>
    </source>
</evidence>
<dbReference type="AlphaFoldDB" id="A0A0C4DU44"/>
<dbReference type="Proteomes" id="UP000011715">
    <property type="component" value="Unassembled WGS sequence"/>
</dbReference>